<name>X1LZ07_9ZZZZ</name>
<dbReference type="PANTHER" id="PTHR32472:SF10">
    <property type="entry name" value="DNA REPAIR PROTEIN RADA-LIKE PROTEIN"/>
    <property type="match status" value="1"/>
</dbReference>
<dbReference type="InterPro" id="IPR020568">
    <property type="entry name" value="Ribosomal_Su5_D2-typ_SF"/>
</dbReference>
<dbReference type="GO" id="GO:0005829">
    <property type="term" value="C:cytosol"/>
    <property type="evidence" value="ECO:0007669"/>
    <property type="project" value="TreeGrafter"/>
</dbReference>
<reference evidence="1" key="1">
    <citation type="journal article" date="2014" name="Front. Microbiol.">
        <title>High frequency of phylogenetically diverse reductive dehalogenase-homologous genes in deep subseafloor sedimentary metagenomes.</title>
        <authorList>
            <person name="Kawai M."/>
            <person name="Futagami T."/>
            <person name="Toyoda A."/>
            <person name="Takaki Y."/>
            <person name="Nishi S."/>
            <person name="Hori S."/>
            <person name="Arai W."/>
            <person name="Tsubouchi T."/>
            <person name="Morono Y."/>
            <person name="Uchiyama I."/>
            <person name="Ito T."/>
            <person name="Fujiyama A."/>
            <person name="Inagaki F."/>
            <person name="Takami H."/>
        </authorList>
    </citation>
    <scope>NUCLEOTIDE SEQUENCE</scope>
    <source>
        <strain evidence="1">Expedition CK06-06</strain>
    </source>
</reference>
<dbReference type="PANTHER" id="PTHR32472">
    <property type="entry name" value="DNA REPAIR PROTEIN RADA"/>
    <property type="match status" value="1"/>
</dbReference>
<comment type="caution">
    <text evidence="1">The sequence shown here is derived from an EMBL/GenBank/DDBJ whole genome shotgun (WGS) entry which is preliminary data.</text>
</comment>
<protein>
    <recommendedName>
        <fullName evidence="2">DNA repair protein RadA</fullName>
    </recommendedName>
</protein>
<dbReference type="SUPFAM" id="SSF54211">
    <property type="entry name" value="Ribosomal protein S5 domain 2-like"/>
    <property type="match status" value="1"/>
</dbReference>
<dbReference type="Gene3D" id="3.30.230.10">
    <property type="match status" value="1"/>
</dbReference>
<proteinExistence type="predicted"/>
<sequence>NRFGSTNEVGIFEMRDTGLVEVANPSQAFLAERLGHATGSAVAVTMEGTRPLLVEIQALVSRSHFDQPRRTCNGVEFNRVLLLAAVLGKRVGLRLGDQDIFVNVVGGLRIREPAVDLTIATAIASSFRNRPVHADLVMFGEIGLAGELRSVGQVERRLREAVQLGFKRALMPHPRGGQGPKVDGLETKGVRTVAEAIAVALE</sequence>
<dbReference type="EMBL" id="BARV01006077">
    <property type="protein sequence ID" value="GAI07650.1"/>
    <property type="molecule type" value="Genomic_DNA"/>
</dbReference>
<dbReference type="InterPro" id="IPR014721">
    <property type="entry name" value="Ribsml_uS5_D2-typ_fold_subgr"/>
</dbReference>
<organism evidence="1">
    <name type="scientific">marine sediment metagenome</name>
    <dbReference type="NCBI Taxonomy" id="412755"/>
    <lineage>
        <taxon>unclassified sequences</taxon>
        <taxon>metagenomes</taxon>
        <taxon>ecological metagenomes</taxon>
    </lineage>
</organism>
<dbReference type="GO" id="GO:0000725">
    <property type="term" value="P:recombinational repair"/>
    <property type="evidence" value="ECO:0007669"/>
    <property type="project" value="TreeGrafter"/>
</dbReference>
<gene>
    <name evidence="1" type="ORF">S06H3_12413</name>
</gene>
<feature type="non-terminal residue" evidence="1">
    <location>
        <position position="1"/>
    </location>
</feature>
<evidence type="ECO:0008006" key="2">
    <source>
        <dbReference type="Google" id="ProtNLM"/>
    </source>
</evidence>
<evidence type="ECO:0000313" key="1">
    <source>
        <dbReference type="EMBL" id="GAI07650.1"/>
    </source>
</evidence>
<dbReference type="AlphaFoldDB" id="X1LZ07"/>
<accession>X1LZ07</accession>
<dbReference type="Pfam" id="PF13541">
    <property type="entry name" value="ChlI"/>
    <property type="match status" value="1"/>
</dbReference>